<dbReference type="InterPro" id="IPR011032">
    <property type="entry name" value="GroES-like_sf"/>
</dbReference>
<dbReference type="InterPro" id="IPR002364">
    <property type="entry name" value="Quin_OxRdtase/zeta-crystal_CS"/>
</dbReference>
<dbReference type="Pfam" id="PF08240">
    <property type="entry name" value="ADH_N"/>
    <property type="match status" value="1"/>
</dbReference>
<dbReference type="PROSITE" id="PS01162">
    <property type="entry name" value="QOR_ZETA_CRYSTAL"/>
    <property type="match status" value="1"/>
</dbReference>
<evidence type="ECO:0000259" key="2">
    <source>
        <dbReference type="SMART" id="SM00829"/>
    </source>
</evidence>
<proteinExistence type="predicted"/>
<dbReference type="GO" id="GO:0016491">
    <property type="term" value="F:oxidoreductase activity"/>
    <property type="evidence" value="ECO:0007669"/>
    <property type="project" value="UniProtKB-KW"/>
</dbReference>
<evidence type="ECO:0000313" key="3">
    <source>
        <dbReference type="EMBL" id="GHO98041.1"/>
    </source>
</evidence>
<dbReference type="Gene3D" id="3.90.180.10">
    <property type="entry name" value="Medium-chain alcohol dehydrogenases, catalytic domain"/>
    <property type="match status" value="1"/>
</dbReference>
<dbReference type="Pfam" id="PF13602">
    <property type="entry name" value="ADH_zinc_N_2"/>
    <property type="match status" value="1"/>
</dbReference>
<reference evidence="3" key="1">
    <citation type="submission" date="2020-10" db="EMBL/GenBank/DDBJ databases">
        <title>Taxonomic study of unclassified bacteria belonging to the class Ktedonobacteria.</title>
        <authorList>
            <person name="Yabe S."/>
            <person name="Wang C.M."/>
            <person name="Zheng Y."/>
            <person name="Sakai Y."/>
            <person name="Cavaletti L."/>
            <person name="Monciardini P."/>
            <person name="Donadio S."/>
        </authorList>
    </citation>
    <scope>NUCLEOTIDE SEQUENCE</scope>
    <source>
        <strain evidence="3">ID150040</strain>
    </source>
</reference>
<dbReference type="SMART" id="SM00829">
    <property type="entry name" value="PKS_ER"/>
    <property type="match status" value="1"/>
</dbReference>
<keyword evidence="1" id="KW-0560">Oxidoreductase</keyword>
<organism evidence="3 4">
    <name type="scientific">Reticulibacter mediterranei</name>
    <dbReference type="NCBI Taxonomy" id="2778369"/>
    <lineage>
        <taxon>Bacteria</taxon>
        <taxon>Bacillati</taxon>
        <taxon>Chloroflexota</taxon>
        <taxon>Ktedonobacteria</taxon>
        <taxon>Ktedonobacterales</taxon>
        <taxon>Reticulibacteraceae</taxon>
        <taxon>Reticulibacter</taxon>
    </lineage>
</organism>
<dbReference type="InterPro" id="IPR013154">
    <property type="entry name" value="ADH-like_N"/>
</dbReference>
<comment type="caution">
    <text evidence="3">The sequence shown here is derived from an EMBL/GenBank/DDBJ whole genome shotgun (WGS) entry which is preliminary data.</text>
</comment>
<evidence type="ECO:0000313" key="4">
    <source>
        <dbReference type="Proteomes" id="UP000597444"/>
    </source>
</evidence>
<dbReference type="InterPro" id="IPR020843">
    <property type="entry name" value="ER"/>
</dbReference>
<accession>A0A8J3IXU1</accession>
<dbReference type="PANTHER" id="PTHR11695:SF294">
    <property type="entry name" value="RETICULON-4-INTERACTING PROTEIN 1, MITOCHONDRIAL"/>
    <property type="match status" value="1"/>
</dbReference>
<dbReference type="PANTHER" id="PTHR11695">
    <property type="entry name" value="ALCOHOL DEHYDROGENASE RELATED"/>
    <property type="match status" value="1"/>
</dbReference>
<dbReference type="SUPFAM" id="SSF50129">
    <property type="entry name" value="GroES-like"/>
    <property type="match status" value="1"/>
</dbReference>
<keyword evidence="4" id="KW-1185">Reference proteome</keyword>
<gene>
    <name evidence="3" type="ORF">KSF_080890</name>
</gene>
<dbReference type="InterPro" id="IPR036291">
    <property type="entry name" value="NAD(P)-bd_dom_sf"/>
</dbReference>
<dbReference type="SUPFAM" id="SSF51735">
    <property type="entry name" value="NAD(P)-binding Rossmann-fold domains"/>
    <property type="match status" value="1"/>
</dbReference>
<sequence>MKAARLHTYSDLSNIKIESVVKPEPGPNEVLIRVVSASINPLDIKLVTGSLHGFFPLSFPYTLGTDLAGIVEQSGPLAARWRPGDKVIARADPRQGGAFAEYVVVPATHITSAPTCLTLEEGSALPTVAGVAWQALFDVANLKSGQTILIHAGAGGVGSLAIQLARIADTRVIATASSSHINLVRQLGADDVIDYKVEDFSDRLRDVDVVLDTVGGDTQQKSFTVLHSGGFLASVISPPDEALAKAHKVTASFVFHETDSTRLNLIAGLCDAGSLQAVIDRKFPLAETRAAMSYLMEGHARGKVLLVP</sequence>
<dbReference type="Gene3D" id="3.40.50.720">
    <property type="entry name" value="NAD(P)-binding Rossmann-like Domain"/>
    <property type="match status" value="1"/>
</dbReference>
<evidence type="ECO:0000256" key="1">
    <source>
        <dbReference type="ARBA" id="ARBA00023002"/>
    </source>
</evidence>
<dbReference type="RefSeq" id="WP_220208809.1">
    <property type="nucleotide sequence ID" value="NZ_BNJK01000002.1"/>
</dbReference>
<dbReference type="EMBL" id="BNJK01000002">
    <property type="protein sequence ID" value="GHO98041.1"/>
    <property type="molecule type" value="Genomic_DNA"/>
</dbReference>
<dbReference type="GO" id="GO:0008270">
    <property type="term" value="F:zinc ion binding"/>
    <property type="evidence" value="ECO:0007669"/>
    <property type="project" value="InterPro"/>
</dbReference>
<dbReference type="CDD" id="cd05289">
    <property type="entry name" value="MDR_like_2"/>
    <property type="match status" value="1"/>
</dbReference>
<protein>
    <submittedName>
        <fullName evidence="3">NADPH:quinone reductase</fullName>
    </submittedName>
</protein>
<dbReference type="InterPro" id="IPR050700">
    <property type="entry name" value="YIM1/Zinc_Alcohol_DH_Fams"/>
</dbReference>
<feature type="domain" description="Enoyl reductase (ER)" evidence="2">
    <location>
        <begin position="10"/>
        <end position="306"/>
    </location>
</feature>
<dbReference type="Proteomes" id="UP000597444">
    <property type="component" value="Unassembled WGS sequence"/>
</dbReference>
<name>A0A8J3IXU1_9CHLR</name>
<dbReference type="AlphaFoldDB" id="A0A8J3IXU1"/>